<evidence type="ECO:0000313" key="5">
    <source>
        <dbReference type="EMBL" id="KAA9132282.1"/>
    </source>
</evidence>
<dbReference type="InterPro" id="IPR014036">
    <property type="entry name" value="DeoR-like_C"/>
</dbReference>
<dbReference type="Proteomes" id="UP000326838">
    <property type="component" value="Unassembled WGS sequence"/>
</dbReference>
<sequence>MEIDSVVRVDGILAALEHQGQVSVSELAQRFGVSAVTIRKDLHALERRSLLQRVRGGARAAAPAEEGSFADRLSRGVAAKKAVARYAAALVRNGDVIALDSSTSAYFLALELLGHRDLVVVTNSLRSATVLVEESNATVVLMGGTIRRTSASTVGDVSEVLSGRGRVAHAFLGLAALSIERGLLELSVAEAESKRVIVDAAREVVGLFDSGKADGFGLHSFAATDRVTRLITDTGFSDEDTARWQEAGVQVDRCPVHPGGRHADEVGAPMAEVG</sequence>
<evidence type="ECO:0000259" key="4">
    <source>
        <dbReference type="PROSITE" id="PS51000"/>
    </source>
</evidence>
<dbReference type="AlphaFoldDB" id="A0A5N0TBA9"/>
<keyword evidence="1" id="KW-0805">Transcription regulation</keyword>
<dbReference type="Gene3D" id="1.10.10.10">
    <property type="entry name" value="Winged helix-like DNA-binding domain superfamily/Winged helix DNA-binding domain"/>
    <property type="match status" value="1"/>
</dbReference>
<dbReference type="InterPro" id="IPR018356">
    <property type="entry name" value="Tscrpt_reg_HTH_DeoR_CS"/>
</dbReference>
<dbReference type="GO" id="GO:0003677">
    <property type="term" value="F:DNA binding"/>
    <property type="evidence" value="ECO:0007669"/>
    <property type="project" value="UniProtKB-KW"/>
</dbReference>
<organism evidence="5 6">
    <name type="scientific">Microbacterium caowuchunii</name>
    <dbReference type="NCBI Taxonomy" id="2614638"/>
    <lineage>
        <taxon>Bacteria</taxon>
        <taxon>Bacillati</taxon>
        <taxon>Actinomycetota</taxon>
        <taxon>Actinomycetes</taxon>
        <taxon>Micrococcales</taxon>
        <taxon>Microbacteriaceae</taxon>
        <taxon>Microbacterium</taxon>
    </lineage>
</organism>
<reference evidence="6" key="1">
    <citation type="submission" date="2019-09" db="EMBL/GenBank/DDBJ databases">
        <title>Mumia zhuanghuii sp. nov. isolated from the intestinal contents of plateau pika (Ochotona curzoniae) in the Qinghai-Tibet plateau of China.</title>
        <authorList>
            <person name="Tian Z."/>
        </authorList>
    </citation>
    <scope>NUCLEOTIDE SEQUENCE [LARGE SCALE GENOMIC DNA]</scope>
    <source>
        <strain evidence="6">L-033</strain>
    </source>
</reference>
<feature type="domain" description="HTH deoR-type" evidence="4">
    <location>
        <begin position="5"/>
        <end position="60"/>
    </location>
</feature>
<dbReference type="SUPFAM" id="SSF46785">
    <property type="entry name" value="Winged helix' DNA-binding domain"/>
    <property type="match status" value="1"/>
</dbReference>
<dbReference type="InterPro" id="IPR050313">
    <property type="entry name" value="Carb_Metab_HTH_regulators"/>
</dbReference>
<dbReference type="InterPro" id="IPR037171">
    <property type="entry name" value="NagB/RpiA_transferase-like"/>
</dbReference>
<dbReference type="Pfam" id="PF00455">
    <property type="entry name" value="DeoRC"/>
    <property type="match status" value="1"/>
</dbReference>
<dbReference type="PANTHER" id="PTHR30363:SF44">
    <property type="entry name" value="AGA OPERON TRANSCRIPTIONAL REPRESSOR-RELATED"/>
    <property type="match status" value="1"/>
</dbReference>
<proteinExistence type="predicted"/>
<keyword evidence="3" id="KW-0804">Transcription</keyword>
<protein>
    <submittedName>
        <fullName evidence="5">DeoR/GlpR transcriptional regulator</fullName>
    </submittedName>
</protein>
<dbReference type="RefSeq" id="WP_150894042.1">
    <property type="nucleotide sequence ID" value="NZ_VYUY01000015.1"/>
</dbReference>
<dbReference type="EMBL" id="VYUY01000015">
    <property type="protein sequence ID" value="KAA9132282.1"/>
    <property type="molecule type" value="Genomic_DNA"/>
</dbReference>
<keyword evidence="2" id="KW-0238">DNA-binding</keyword>
<evidence type="ECO:0000256" key="3">
    <source>
        <dbReference type="ARBA" id="ARBA00023163"/>
    </source>
</evidence>
<dbReference type="SMART" id="SM01134">
    <property type="entry name" value="DeoRC"/>
    <property type="match status" value="1"/>
</dbReference>
<dbReference type="Pfam" id="PF08220">
    <property type="entry name" value="HTH_DeoR"/>
    <property type="match status" value="1"/>
</dbReference>
<dbReference type="PRINTS" id="PR00037">
    <property type="entry name" value="HTHLACR"/>
</dbReference>
<comment type="caution">
    <text evidence="5">The sequence shown here is derived from an EMBL/GenBank/DDBJ whole genome shotgun (WGS) entry which is preliminary data.</text>
</comment>
<dbReference type="InterPro" id="IPR036388">
    <property type="entry name" value="WH-like_DNA-bd_sf"/>
</dbReference>
<evidence type="ECO:0000256" key="2">
    <source>
        <dbReference type="ARBA" id="ARBA00023125"/>
    </source>
</evidence>
<keyword evidence="6" id="KW-1185">Reference proteome</keyword>
<dbReference type="PANTHER" id="PTHR30363">
    <property type="entry name" value="HTH-TYPE TRANSCRIPTIONAL REGULATOR SRLR-RELATED"/>
    <property type="match status" value="1"/>
</dbReference>
<dbReference type="SMART" id="SM00420">
    <property type="entry name" value="HTH_DEOR"/>
    <property type="match status" value="1"/>
</dbReference>
<dbReference type="InterPro" id="IPR036390">
    <property type="entry name" value="WH_DNA-bd_sf"/>
</dbReference>
<dbReference type="PROSITE" id="PS00894">
    <property type="entry name" value="HTH_DEOR_1"/>
    <property type="match status" value="1"/>
</dbReference>
<dbReference type="SUPFAM" id="SSF100950">
    <property type="entry name" value="NagB/RpiA/CoA transferase-like"/>
    <property type="match status" value="1"/>
</dbReference>
<evidence type="ECO:0000256" key="1">
    <source>
        <dbReference type="ARBA" id="ARBA00023015"/>
    </source>
</evidence>
<dbReference type="Gene3D" id="3.40.50.1360">
    <property type="match status" value="1"/>
</dbReference>
<evidence type="ECO:0000313" key="6">
    <source>
        <dbReference type="Proteomes" id="UP000326838"/>
    </source>
</evidence>
<accession>A0A5N0TBA9</accession>
<dbReference type="GO" id="GO:0003700">
    <property type="term" value="F:DNA-binding transcription factor activity"/>
    <property type="evidence" value="ECO:0007669"/>
    <property type="project" value="InterPro"/>
</dbReference>
<dbReference type="InterPro" id="IPR001034">
    <property type="entry name" value="DeoR_HTH"/>
</dbReference>
<dbReference type="PROSITE" id="PS51000">
    <property type="entry name" value="HTH_DEOR_2"/>
    <property type="match status" value="1"/>
</dbReference>
<gene>
    <name evidence="5" type="ORF">F6B40_11300</name>
</gene>
<name>A0A5N0TBA9_9MICO</name>